<evidence type="ECO:0008006" key="3">
    <source>
        <dbReference type="Google" id="ProtNLM"/>
    </source>
</evidence>
<accession>A0ABR3Z4E9</accession>
<evidence type="ECO:0000313" key="1">
    <source>
        <dbReference type="EMBL" id="KAL1895508.1"/>
    </source>
</evidence>
<sequence>MSNAGSFAGGMRHMDTLDKLMQAHHSAIKSTSTGKKLFSTWMNLRSQLVNRYLWSYPKSVRKLDLFPLNRSATDTEGSHHDSIMVLTSESKLLSRKMVLDYCVTRGVSRGPVPPLDHILSQVSLPMSRTKDEEKEADEAYTKTLAQQRTRLDAWHATLDLSERPVDSYVSQPPHMSDGLHILPLKFHSFDAAMNYAHYAHAQMLCADSAKDRIKNPQYTAPNFTRKDCPWGGLLLRITAGLDLDDCVYKNTFRPGLLLILTSLMVLCPRPDVAAWIDEWVHRVGEFGVPLESGLPFGIIQRVIRFVFEQRKNGSDALLILPLDTEDADKSVLYQSDFCMQVAVCGKDLETGELYHETADIPEV</sequence>
<dbReference type="EMBL" id="JAWCUI010000027">
    <property type="protein sequence ID" value="KAL1895508.1"/>
    <property type="molecule type" value="Genomic_DNA"/>
</dbReference>
<gene>
    <name evidence="1" type="ORF">Sste5346_005317</name>
</gene>
<protein>
    <recommendedName>
        <fullName evidence="3">HNH nuclease domain-containing protein</fullName>
    </recommendedName>
</protein>
<reference evidence="1 2" key="1">
    <citation type="journal article" date="2024" name="IMA Fungus">
        <title>IMA Genome - F19 : A genome assembly and annotation guide to empower mycologists, including annotated draft genome sequences of Ceratocystis pirilliformis, Diaporthe australafricana, Fusarium ophioides, Paecilomyces lecythidis, and Sporothrix stenoceras.</title>
        <authorList>
            <person name="Aylward J."/>
            <person name="Wilson A.M."/>
            <person name="Visagie C.M."/>
            <person name="Spraker J."/>
            <person name="Barnes I."/>
            <person name="Buitendag C."/>
            <person name="Ceriani C."/>
            <person name="Del Mar Angel L."/>
            <person name="du Plessis D."/>
            <person name="Fuchs T."/>
            <person name="Gasser K."/>
            <person name="Kramer D."/>
            <person name="Li W."/>
            <person name="Munsamy K."/>
            <person name="Piso A."/>
            <person name="Price J.L."/>
            <person name="Sonnekus B."/>
            <person name="Thomas C."/>
            <person name="van der Nest A."/>
            <person name="van Dijk A."/>
            <person name="van Heerden A."/>
            <person name="van Vuuren N."/>
            <person name="Yilmaz N."/>
            <person name="Duong T.A."/>
            <person name="van der Merwe N.A."/>
            <person name="Wingfield M.J."/>
            <person name="Wingfield B.D."/>
        </authorList>
    </citation>
    <scope>NUCLEOTIDE SEQUENCE [LARGE SCALE GENOMIC DNA]</scope>
    <source>
        <strain evidence="1 2">CMW 5346</strain>
    </source>
</reference>
<organism evidence="1 2">
    <name type="scientific">Sporothrix stenoceras</name>
    <dbReference type="NCBI Taxonomy" id="5173"/>
    <lineage>
        <taxon>Eukaryota</taxon>
        <taxon>Fungi</taxon>
        <taxon>Dikarya</taxon>
        <taxon>Ascomycota</taxon>
        <taxon>Pezizomycotina</taxon>
        <taxon>Sordariomycetes</taxon>
        <taxon>Sordariomycetidae</taxon>
        <taxon>Ophiostomatales</taxon>
        <taxon>Ophiostomataceae</taxon>
        <taxon>Sporothrix</taxon>
    </lineage>
</organism>
<name>A0ABR3Z4E9_9PEZI</name>
<evidence type="ECO:0000313" key="2">
    <source>
        <dbReference type="Proteomes" id="UP001583186"/>
    </source>
</evidence>
<proteinExistence type="predicted"/>
<keyword evidence="2" id="KW-1185">Reference proteome</keyword>
<comment type="caution">
    <text evidence="1">The sequence shown here is derived from an EMBL/GenBank/DDBJ whole genome shotgun (WGS) entry which is preliminary data.</text>
</comment>
<dbReference type="Proteomes" id="UP001583186">
    <property type="component" value="Unassembled WGS sequence"/>
</dbReference>